<dbReference type="PANTHER" id="PTHR35391">
    <property type="entry name" value="C2H2-TYPE DOMAIN-CONTAINING PROTEIN-RELATED"/>
    <property type="match status" value="1"/>
</dbReference>
<dbReference type="InterPro" id="IPR046497">
    <property type="entry name" value="DUF6590"/>
</dbReference>
<feature type="region of interest" description="Disordered" evidence="1">
    <location>
        <begin position="1"/>
        <end position="28"/>
    </location>
</feature>
<feature type="region of interest" description="Disordered" evidence="1">
    <location>
        <begin position="88"/>
        <end position="157"/>
    </location>
</feature>
<name>A0AAI8W0P4_9PEZI</name>
<dbReference type="AlphaFoldDB" id="A0AAI8W0P4"/>
<dbReference type="Pfam" id="PF20233">
    <property type="entry name" value="DUF6590"/>
    <property type="match status" value="1"/>
</dbReference>
<organism evidence="3 4">
    <name type="scientific">Anthostomella pinea</name>
    <dbReference type="NCBI Taxonomy" id="933095"/>
    <lineage>
        <taxon>Eukaryota</taxon>
        <taxon>Fungi</taxon>
        <taxon>Dikarya</taxon>
        <taxon>Ascomycota</taxon>
        <taxon>Pezizomycotina</taxon>
        <taxon>Sordariomycetes</taxon>
        <taxon>Xylariomycetidae</taxon>
        <taxon>Xylariales</taxon>
        <taxon>Xylariaceae</taxon>
        <taxon>Anthostomella</taxon>
    </lineage>
</organism>
<dbReference type="PANTHER" id="PTHR35391:SF5">
    <property type="entry name" value="DUF6590 DOMAIN-CONTAINING PROTEIN"/>
    <property type="match status" value="1"/>
</dbReference>
<keyword evidence="4" id="KW-1185">Reference proteome</keyword>
<dbReference type="EMBL" id="CAUWAG010000020">
    <property type="protein sequence ID" value="CAJ2514219.1"/>
    <property type="molecule type" value="Genomic_DNA"/>
</dbReference>
<feature type="domain" description="DUF6590" evidence="2">
    <location>
        <begin position="317"/>
        <end position="459"/>
    </location>
</feature>
<feature type="compositionally biased region" description="Polar residues" evidence="1">
    <location>
        <begin position="12"/>
        <end position="21"/>
    </location>
</feature>
<sequence length="507" mass="56802">MSHRLGRRPSVTFATDGSNDSGSERGQHPVLHGLRHELLGLQEALGQANVQVERWREKCLQMDMELSRAHKERKEVEARWRAQCDRNDQLESEVEQQRRRIHTDQSQVDDLQRRLGDALMSSPSSRHEPDEMPRPRRRTSNGHITIHTGGSASVRDKPRIYNTSKPLVVVENDRSKPTVPDYSMANGGRRDPSVQTTMVSTPHSLHRRSSRDRIASYETSYYQQRPPPLYPPPGAPFPAPPYYAPYPSLDQVELYRHPDPVYNMPQSAHRPTVNPLMSEAYNASPKAPPTRRDSRAAVSKKHLDPGFRVVDPGKRRTSFKRGGVFKILWPQPAPASTVSDDALVDIAGWSEKIHVKVSWFIVVQTYKTHCLAVPVHTYEGQATGKAGINGEHHAALVLKGQGVTLEVGEALERDPLHMILEKQTVELQPTSRIDFSKLYTIEYNIKVMKVGRIVPEEVNSRLVAFTWASFSKNLSPFTINISGGSIQIQTSSGASDTGADDDSVMTG</sequence>
<evidence type="ECO:0000259" key="2">
    <source>
        <dbReference type="Pfam" id="PF20233"/>
    </source>
</evidence>
<protein>
    <submittedName>
        <fullName evidence="3">Uu.00g023380.m01.CDS01</fullName>
    </submittedName>
</protein>
<feature type="compositionally biased region" description="Basic and acidic residues" evidence="1">
    <location>
        <begin position="125"/>
        <end position="134"/>
    </location>
</feature>
<comment type="caution">
    <text evidence="3">The sequence shown here is derived from an EMBL/GenBank/DDBJ whole genome shotgun (WGS) entry which is preliminary data.</text>
</comment>
<evidence type="ECO:0000313" key="4">
    <source>
        <dbReference type="Proteomes" id="UP001295740"/>
    </source>
</evidence>
<gene>
    <name evidence="3" type="ORF">KHLLAP_LOCUS14687</name>
</gene>
<accession>A0AAI8W0P4</accession>
<feature type="region of interest" description="Disordered" evidence="1">
    <location>
        <begin position="175"/>
        <end position="211"/>
    </location>
</feature>
<feature type="compositionally biased region" description="Polar residues" evidence="1">
    <location>
        <begin position="193"/>
        <end position="203"/>
    </location>
</feature>
<evidence type="ECO:0000313" key="3">
    <source>
        <dbReference type="EMBL" id="CAJ2514219.1"/>
    </source>
</evidence>
<evidence type="ECO:0000256" key="1">
    <source>
        <dbReference type="SAM" id="MobiDB-lite"/>
    </source>
</evidence>
<reference evidence="3" key="1">
    <citation type="submission" date="2023-10" db="EMBL/GenBank/DDBJ databases">
        <authorList>
            <person name="Hackl T."/>
        </authorList>
    </citation>
    <scope>NUCLEOTIDE SEQUENCE</scope>
</reference>
<proteinExistence type="predicted"/>
<dbReference type="Proteomes" id="UP001295740">
    <property type="component" value="Unassembled WGS sequence"/>
</dbReference>